<dbReference type="Gene3D" id="3.40.50.2020">
    <property type="match status" value="1"/>
</dbReference>
<evidence type="ECO:0000259" key="1">
    <source>
        <dbReference type="Pfam" id="PF00156"/>
    </source>
</evidence>
<gene>
    <name evidence="2" type="ORF">HYY20_04890</name>
</gene>
<dbReference type="InterPro" id="IPR029057">
    <property type="entry name" value="PRTase-like"/>
</dbReference>
<dbReference type="GO" id="GO:0016757">
    <property type="term" value="F:glycosyltransferase activity"/>
    <property type="evidence" value="ECO:0007669"/>
    <property type="project" value="UniProtKB-KW"/>
</dbReference>
<dbReference type="AlphaFoldDB" id="A0A932CMM6"/>
<dbReference type="Pfam" id="PF00156">
    <property type="entry name" value="Pribosyltran"/>
    <property type="match status" value="1"/>
</dbReference>
<evidence type="ECO:0000313" key="2">
    <source>
        <dbReference type="EMBL" id="MBI2876198.1"/>
    </source>
</evidence>
<dbReference type="InterPro" id="IPR000836">
    <property type="entry name" value="PRTase_dom"/>
</dbReference>
<evidence type="ECO:0000313" key="3">
    <source>
        <dbReference type="Proteomes" id="UP000769766"/>
    </source>
</evidence>
<accession>A0A932CMM6</accession>
<name>A0A932CMM6_UNCTE</name>
<proteinExistence type="predicted"/>
<comment type="caution">
    <text evidence="2">The sequence shown here is derived from an EMBL/GenBank/DDBJ whole genome shotgun (WGS) entry which is preliminary data.</text>
</comment>
<reference evidence="2" key="1">
    <citation type="submission" date="2020-07" db="EMBL/GenBank/DDBJ databases">
        <title>Huge and variable diversity of episymbiotic CPR bacteria and DPANN archaea in groundwater ecosystems.</title>
        <authorList>
            <person name="He C.Y."/>
            <person name="Keren R."/>
            <person name="Whittaker M."/>
            <person name="Farag I.F."/>
            <person name="Doudna J."/>
            <person name="Cate J.H.D."/>
            <person name="Banfield J.F."/>
        </authorList>
    </citation>
    <scope>NUCLEOTIDE SEQUENCE</scope>
    <source>
        <strain evidence="2">NC_groundwater_672_Ag_B-0.1um_62_36</strain>
    </source>
</reference>
<dbReference type="CDD" id="cd06223">
    <property type="entry name" value="PRTases_typeI"/>
    <property type="match status" value="1"/>
</dbReference>
<protein>
    <submittedName>
        <fullName evidence="2">Phosphoribosyltransferase</fullName>
    </submittedName>
</protein>
<dbReference type="Gene3D" id="3.30.1310.20">
    <property type="entry name" value="PRTase-like"/>
    <property type="match status" value="1"/>
</dbReference>
<keyword evidence="2" id="KW-0808">Transferase</keyword>
<organism evidence="2 3">
    <name type="scientific">Tectimicrobiota bacterium</name>
    <dbReference type="NCBI Taxonomy" id="2528274"/>
    <lineage>
        <taxon>Bacteria</taxon>
        <taxon>Pseudomonadati</taxon>
        <taxon>Nitrospinota/Tectimicrobiota group</taxon>
        <taxon>Candidatus Tectimicrobiota</taxon>
    </lineage>
</organism>
<feature type="domain" description="Phosphoribosyltransferase" evidence="1">
    <location>
        <begin position="14"/>
        <end position="178"/>
    </location>
</feature>
<sequence>MENIGRPFRDRSEAGRLLAERLKAFAHRPDVLVLALPRGGVPVAFEVARALHAPLDVFLVRKLGVPGHEELAMGAIATGGVRVLNQEIVQRLRIPDEMVDAVAAMEQRELERRRSIYRDDRPFPQIRDRTVILVDDGLATGSTMRAAVAAIRQQQPAHIVVAVPTAAHETCEEFRSEVDEIVCAITPEPFYAVGLWYEDFSQITDEEVRDLLERAASEVQVTP</sequence>
<dbReference type="EMBL" id="JACPRF010000151">
    <property type="protein sequence ID" value="MBI2876198.1"/>
    <property type="molecule type" value="Genomic_DNA"/>
</dbReference>
<keyword evidence="2" id="KW-0328">Glycosyltransferase</keyword>
<dbReference type="SUPFAM" id="SSF53271">
    <property type="entry name" value="PRTase-like"/>
    <property type="match status" value="1"/>
</dbReference>
<dbReference type="Proteomes" id="UP000769766">
    <property type="component" value="Unassembled WGS sequence"/>
</dbReference>